<proteinExistence type="predicted"/>
<evidence type="ECO:0000256" key="1">
    <source>
        <dbReference type="SAM" id="SignalP"/>
    </source>
</evidence>
<keyword evidence="1" id="KW-0732">Signal</keyword>
<dbReference type="AlphaFoldDB" id="A0A915IRP4"/>
<organism evidence="2 3">
    <name type="scientific">Romanomermis culicivorax</name>
    <name type="common">Nematode worm</name>
    <dbReference type="NCBI Taxonomy" id="13658"/>
    <lineage>
        <taxon>Eukaryota</taxon>
        <taxon>Metazoa</taxon>
        <taxon>Ecdysozoa</taxon>
        <taxon>Nematoda</taxon>
        <taxon>Enoplea</taxon>
        <taxon>Dorylaimia</taxon>
        <taxon>Mermithida</taxon>
        <taxon>Mermithoidea</taxon>
        <taxon>Mermithidae</taxon>
        <taxon>Romanomermis</taxon>
    </lineage>
</organism>
<dbReference type="Proteomes" id="UP000887565">
    <property type="component" value="Unplaced"/>
</dbReference>
<feature type="signal peptide" evidence="1">
    <location>
        <begin position="1"/>
        <end position="20"/>
    </location>
</feature>
<reference evidence="3" key="1">
    <citation type="submission" date="2022-11" db="UniProtKB">
        <authorList>
            <consortium name="WormBaseParasite"/>
        </authorList>
    </citation>
    <scope>IDENTIFICATION</scope>
</reference>
<evidence type="ECO:0000313" key="2">
    <source>
        <dbReference type="Proteomes" id="UP000887565"/>
    </source>
</evidence>
<accession>A0A915IRP4</accession>
<keyword evidence="2" id="KW-1185">Reference proteome</keyword>
<evidence type="ECO:0000313" key="3">
    <source>
        <dbReference type="WBParaSite" id="nRc.2.0.1.t16064-RA"/>
    </source>
</evidence>
<dbReference type="WBParaSite" id="nRc.2.0.1.t16064-RA">
    <property type="protein sequence ID" value="nRc.2.0.1.t16064-RA"/>
    <property type="gene ID" value="nRc.2.0.1.g16064"/>
</dbReference>
<name>A0A915IRP4_ROMCU</name>
<protein>
    <submittedName>
        <fullName evidence="3">Secreted protein</fullName>
    </submittedName>
</protein>
<sequence>MIFTIWTVALCFVLPLAVRSDDVVCADGGFVAESYDAYFAAAENVAKQIDRAIGSSCMAAPRKFVDCRSGACADAEVLDGCRTANDLKHTLYNARDHVRNYRNDCHNVRIVSHGGAVASRHVICEI</sequence>
<feature type="chain" id="PRO_5036834251" evidence="1">
    <location>
        <begin position="21"/>
        <end position="126"/>
    </location>
</feature>